<proteinExistence type="predicted"/>
<evidence type="ECO:0000259" key="1">
    <source>
        <dbReference type="Pfam" id="PF13590"/>
    </source>
</evidence>
<gene>
    <name evidence="2" type="ORF">KK083_21735</name>
</gene>
<dbReference type="Gene3D" id="3.30.160.670">
    <property type="match status" value="1"/>
</dbReference>
<dbReference type="RefSeq" id="WP_254167544.1">
    <property type="nucleotide sequence ID" value="NZ_JAHESF010000026.1"/>
</dbReference>
<dbReference type="PROSITE" id="PS51257">
    <property type="entry name" value="PROKAR_LIPOPROTEIN"/>
    <property type="match status" value="1"/>
</dbReference>
<dbReference type="Pfam" id="PF13590">
    <property type="entry name" value="DUF4136"/>
    <property type="match status" value="1"/>
</dbReference>
<dbReference type="InterPro" id="IPR025411">
    <property type="entry name" value="DUF4136"/>
</dbReference>
<organism evidence="2 3">
    <name type="scientific">Chryseosolibacter histidini</name>
    <dbReference type="NCBI Taxonomy" id="2782349"/>
    <lineage>
        <taxon>Bacteria</taxon>
        <taxon>Pseudomonadati</taxon>
        <taxon>Bacteroidota</taxon>
        <taxon>Cytophagia</taxon>
        <taxon>Cytophagales</taxon>
        <taxon>Chryseotaleaceae</taxon>
        <taxon>Chryseosolibacter</taxon>
    </lineage>
</organism>
<sequence>MKSKHSIPLLLLMITGLSCETPLKVTSDYDRSANFSNYKSFAMRNFSEKDQAMSELNANRIINAIRAEMIAKGFEEDNDTPDLKVNAVTIMTNKKEVTATTNYYDYGGVYRPYSWGVGMGGGHTTFNVDDYTDGSLIIEVIDTVTGRLIWEGIGNKEIDTPSSKPDVTIPAAVAKIMKSFPPPVKKK</sequence>
<dbReference type="Proteomes" id="UP001319200">
    <property type="component" value="Unassembled WGS sequence"/>
</dbReference>
<evidence type="ECO:0000313" key="3">
    <source>
        <dbReference type="Proteomes" id="UP001319200"/>
    </source>
</evidence>
<feature type="domain" description="DUF4136" evidence="1">
    <location>
        <begin position="25"/>
        <end position="182"/>
    </location>
</feature>
<dbReference type="EMBL" id="JAHESF010000026">
    <property type="protein sequence ID" value="MBT1699535.1"/>
    <property type="molecule type" value="Genomic_DNA"/>
</dbReference>
<accession>A0AAP2GR10</accession>
<comment type="caution">
    <text evidence="2">The sequence shown here is derived from an EMBL/GenBank/DDBJ whole genome shotgun (WGS) entry which is preliminary data.</text>
</comment>
<reference evidence="2 3" key="1">
    <citation type="submission" date="2021-05" db="EMBL/GenBank/DDBJ databases">
        <title>A Polyphasic approach of four new species of the genus Ohtaekwangia: Ohtaekwangia histidinii sp. nov., Ohtaekwangia cretensis sp. nov., Ohtaekwangia indiensis sp. nov., Ohtaekwangia reichenbachii sp. nov. from diverse environment.</title>
        <authorList>
            <person name="Octaviana S."/>
        </authorList>
    </citation>
    <scope>NUCLEOTIDE SEQUENCE [LARGE SCALE GENOMIC DNA]</scope>
    <source>
        <strain evidence="2 3">PWU4</strain>
    </source>
</reference>
<protein>
    <submittedName>
        <fullName evidence="2">DUF4136 domain-containing protein</fullName>
    </submittedName>
</protein>
<dbReference type="AlphaFoldDB" id="A0AAP2GR10"/>
<evidence type="ECO:0000313" key="2">
    <source>
        <dbReference type="EMBL" id="MBT1699535.1"/>
    </source>
</evidence>
<keyword evidence="3" id="KW-1185">Reference proteome</keyword>
<name>A0AAP2GR10_9BACT</name>